<feature type="region of interest" description="Disordered" evidence="1">
    <location>
        <begin position="1"/>
        <end position="58"/>
    </location>
</feature>
<dbReference type="Proteomes" id="UP001174934">
    <property type="component" value="Unassembled WGS sequence"/>
</dbReference>
<gene>
    <name evidence="2" type="ORF">B0T17DRAFT_525380</name>
</gene>
<keyword evidence="3" id="KW-1185">Reference proteome</keyword>
<evidence type="ECO:0000313" key="2">
    <source>
        <dbReference type="EMBL" id="KAK0629377.1"/>
    </source>
</evidence>
<dbReference type="AlphaFoldDB" id="A0AA40C8R7"/>
<comment type="caution">
    <text evidence="2">The sequence shown here is derived from an EMBL/GenBank/DDBJ whole genome shotgun (WGS) entry which is preliminary data.</text>
</comment>
<feature type="compositionally biased region" description="Basic and acidic residues" evidence="1">
    <location>
        <begin position="9"/>
        <end position="26"/>
    </location>
</feature>
<evidence type="ECO:0000313" key="3">
    <source>
        <dbReference type="Proteomes" id="UP001174934"/>
    </source>
</evidence>
<organism evidence="2 3">
    <name type="scientific">Bombardia bombarda</name>
    <dbReference type="NCBI Taxonomy" id="252184"/>
    <lineage>
        <taxon>Eukaryota</taxon>
        <taxon>Fungi</taxon>
        <taxon>Dikarya</taxon>
        <taxon>Ascomycota</taxon>
        <taxon>Pezizomycotina</taxon>
        <taxon>Sordariomycetes</taxon>
        <taxon>Sordariomycetidae</taxon>
        <taxon>Sordariales</taxon>
        <taxon>Lasiosphaeriaceae</taxon>
        <taxon>Bombardia</taxon>
    </lineage>
</organism>
<name>A0AA40C8R7_9PEZI</name>
<protein>
    <submittedName>
        <fullName evidence="2">Uncharacterized protein</fullName>
    </submittedName>
</protein>
<proteinExistence type="predicted"/>
<sequence length="58" mass="6597">MSTSFRVKQKAETKDDSFPSDLDRSRQPAARTHGWEASKRQKHAGCGRDGRPRGRQAR</sequence>
<reference evidence="2" key="1">
    <citation type="submission" date="2023-06" db="EMBL/GenBank/DDBJ databases">
        <title>Genome-scale phylogeny and comparative genomics of the fungal order Sordariales.</title>
        <authorList>
            <consortium name="Lawrence Berkeley National Laboratory"/>
            <person name="Hensen N."/>
            <person name="Bonometti L."/>
            <person name="Westerberg I."/>
            <person name="Brannstrom I.O."/>
            <person name="Guillou S."/>
            <person name="Cros-Aarteil S."/>
            <person name="Calhoun S."/>
            <person name="Haridas S."/>
            <person name="Kuo A."/>
            <person name="Mondo S."/>
            <person name="Pangilinan J."/>
            <person name="Riley R."/>
            <person name="LaButti K."/>
            <person name="Andreopoulos B."/>
            <person name="Lipzen A."/>
            <person name="Chen C."/>
            <person name="Yanf M."/>
            <person name="Daum C."/>
            <person name="Ng V."/>
            <person name="Clum A."/>
            <person name="Steindorff A."/>
            <person name="Ohm R."/>
            <person name="Martin F."/>
            <person name="Silar P."/>
            <person name="Natvig D."/>
            <person name="Lalanne C."/>
            <person name="Gautier V."/>
            <person name="Ament-velasquez S.L."/>
            <person name="Kruys A."/>
            <person name="Hutchinson M.I."/>
            <person name="Powell A.J."/>
            <person name="Barry K."/>
            <person name="Miller A.N."/>
            <person name="Grigoriev I.V."/>
            <person name="Debuchy R."/>
            <person name="Gladieux P."/>
            <person name="Thoren M.H."/>
            <person name="Johannesson H."/>
        </authorList>
    </citation>
    <scope>NUCLEOTIDE SEQUENCE</scope>
    <source>
        <strain evidence="2">SMH3391-2</strain>
    </source>
</reference>
<evidence type="ECO:0000256" key="1">
    <source>
        <dbReference type="SAM" id="MobiDB-lite"/>
    </source>
</evidence>
<accession>A0AA40C8R7</accession>
<dbReference type="EMBL" id="JAULSR010000002">
    <property type="protein sequence ID" value="KAK0629377.1"/>
    <property type="molecule type" value="Genomic_DNA"/>
</dbReference>